<name>A0A8D8RU43_9HEMI</name>
<accession>A0A8D8RU43</accession>
<dbReference type="EMBL" id="HBUF01187271">
    <property type="protein sequence ID" value="CAG6657111.1"/>
    <property type="molecule type" value="Transcribed_RNA"/>
</dbReference>
<dbReference type="AlphaFoldDB" id="A0A8D8RU43"/>
<proteinExistence type="predicted"/>
<reference evidence="1" key="1">
    <citation type="submission" date="2021-05" db="EMBL/GenBank/DDBJ databases">
        <authorList>
            <person name="Alioto T."/>
            <person name="Alioto T."/>
            <person name="Gomez Garrido J."/>
        </authorList>
    </citation>
    <scope>NUCLEOTIDE SEQUENCE</scope>
</reference>
<sequence length="197" mass="23429">MCYWLTVYPLNLRQCPEMISLPIAILQLQTLVHIRYIHSRRTSRDIAYLITSKRKVSNNNFKFFMSHQENMLWHTSSAIIFHHYILIKGREKREVNVLPDRHDTQELLEHFELQTVQFILEAFFKYVFKTMLNVDIIDTALICPVVFYLLLPGKIISHNKLIKTHRKKSCIKTNALSSILNSQKKLHRKLFDVTFSR</sequence>
<evidence type="ECO:0000313" key="1">
    <source>
        <dbReference type="EMBL" id="CAG6657111.1"/>
    </source>
</evidence>
<organism evidence="1">
    <name type="scientific">Cacopsylla melanoneura</name>
    <dbReference type="NCBI Taxonomy" id="428564"/>
    <lineage>
        <taxon>Eukaryota</taxon>
        <taxon>Metazoa</taxon>
        <taxon>Ecdysozoa</taxon>
        <taxon>Arthropoda</taxon>
        <taxon>Hexapoda</taxon>
        <taxon>Insecta</taxon>
        <taxon>Pterygota</taxon>
        <taxon>Neoptera</taxon>
        <taxon>Paraneoptera</taxon>
        <taxon>Hemiptera</taxon>
        <taxon>Sternorrhyncha</taxon>
        <taxon>Psylloidea</taxon>
        <taxon>Psyllidae</taxon>
        <taxon>Psyllinae</taxon>
        <taxon>Cacopsylla</taxon>
    </lineage>
</organism>
<protein>
    <submittedName>
        <fullName evidence="1">Uncharacterized protein</fullName>
    </submittedName>
</protein>